<reference evidence="2" key="1">
    <citation type="journal article" date="2020" name="mSystems">
        <title>Genome- and Community-Level Interaction Insights into Carbon Utilization and Element Cycling Functions of Hydrothermarchaeota in Hydrothermal Sediment.</title>
        <authorList>
            <person name="Zhou Z."/>
            <person name="Liu Y."/>
            <person name="Xu W."/>
            <person name="Pan J."/>
            <person name="Luo Z.H."/>
            <person name="Li M."/>
        </authorList>
    </citation>
    <scope>NUCLEOTIDE SEQUENCE [LARGE SCALE GENOMIC DNA]</scope>
    <source>
        <strain evidence="2">SpSt-774</strain>
    </source>
</reference>
<evidence type="ECO:0000313" key="2">
    <source>
        <dbReference type="EMBL" id="HGV97539.1"/>
    </source>
</evidence>
<name>A0A7C4XUH7_UNCW3</name>
<dbReference type="SUPFAM" id="SSF51182">
    <property type="entry name" value="RmlC-like cupins"/>
    <property type="match status" value="1"/>
</dbReference>
<gene>
    <name evidence="2" type="ORF">ENV60_04520</name>
</gene>
<dbReference type="PANTHER" id="PTHR36114">
    <property type="entry name" value="16.7 KDA PROTEIN IN WHIE LOCUS"/>
    <property type="match status" value="1"/>
</dbReference>
<protein>
    <submittedName>
        <fullName evidence="2">Cupin domain-containing protein</fullName>
    </submittedName>
</protein>
<proteinExistence type="predicted"/>
<accession>A0A7C4XUH7</accession>
<organism evidence="2">
    <name type="scientific">candidate division WOR-3 bacterium</name>
    <dbReference type="NCBI Taxonomy" id="2052148"/>
    <lineage>
        <taxon>Bacteria</taxon>
        <taxon>Bacteria division WOR-3</taxon>
    </lineage>
</organism>
<dbReference type="Gene3D" id="2.60.120.10">
    <property type="entry name" value="Jelly Rolls"/>
    <property type="match status" value="1"/>
</dbReference>
<dbReference type="InterPro" id="IPR013096">
    <property type="entry name" value="Cupin_2"/>
</dbReference>
<dbReference type="AlphaFoldDB" id="A0A7C4XUH7"/>
<feature type="domain" description="Cupin type-2" evidence="1">
    <location>
        <begin position="40"/>
        <end position="107"/>
    </location>
</feature>
<dbReference type="EMBL" id="DTGZ01000082">
    <property type="protein sequence ID" value="HGV97539.1"/>
    <property type="molecule type" value="Genomic_DNA"/>
</dbReference>
<sequence length="121" mass="14200">MKVKKLKNCVQFIGGDDSILREILNPKKEKLKVRYSLAHAKVKPGKRTLKHRLKYTEVYFILKGSGIMHINEEEMRVNKYDTILIPPNSIQYIENKGRKNLEFLCIVDPAWEPRCEEILES</sequence>
<dbReference type="InterPro" id="IPR052044">
    <property type="entry name" value="PKS_Associated_Protein"/>
</dbReference>
<comment type="caution">
    <text evidence="2">The sequence shown here is derived from an EMBL/GenBank/DDBJ whole genome shotgun (WGS) entry which is preliminary data.</text>
</comment>
<dbReference type="PANTHER" id="PTHR36114:SF1">
    <property type="entry name" value="16.7 KDA PROTEIN IN WHIE LOCUS"/>
    <property type="match status" value="1"/>
</dbReference>
<dbReference type="Pfam" id="PF07883">
    <property type="entry name" value="Cupin_2"/>
    <property type="match status" value="1"/>
</dbReference>
<dbReference type="CDD" id="cd02214">
    <property type="entry name" value="cupin_MJ1618"/>
    <property type="match status" value="1"/>
</dbReference>
<evidence type="ECO:0000259" key="1">
    <source>
        <dbReference type="Pfam" id="PF07883"/>
    </source>
</evidence>
<dbReference type="InterPro" id="IPR011051">
    <property type="entry name" value="RmlC_Cupin_sf"/>
</dbReference>
<dbReference type="InterPro" id="IPR014710">
    <property type="entry name" value="RmlC-like_jellyroll"/>
</dbReference>